<dbReference type="Ensembl" id="ENSZALT00000017132.1">
    <property type="protein sequence ID" value="ENSZALP00000012479.1"/>
    <property type="gene ID" value="ENSZALG00000010456.1"/>
</dbReference>
<feature type="region of interest" description="Disordered" evidence="9">
    <location>
        <begin position="134"/>
        <end position="171"/>
    </location>
</feature>
<accession>A0A8D2MTB1</accession>
<evidence type="ECO:0000256" key="2">
    <source>
        <dbReference type="ARBA" id="ARBA00010608"/>
    </source>
</evidence>
<name>A0A8D2MTB1_ZONAL</name>
<dbReference type="InterPro" id="IPR051232">
    <property type="entry name" value="ARID/SWI1_ChromRemod"/>
</dbReference>
<evidence type="ECO:0000256" key="5">
    <source>
        <dbReference type="ARBA" id="ARBA00023125"/>
    </source>
</evidence>
<dbReference type="Proteomes" id="UP000694413">
    <property type="component" value="Unassembled WGS sequence"/>
</dbReference>
<evidence type="ECO:0000259" key="10">
    <source>
        <dbReference type="PROSITE" id="PS51011"/>
    </source>
</evidence>
<dbReference type="GO" id="GO:0006357">
    <property type="term" value="P:regulation of transcription by RNA polymerase II"/>
    <property type="evidence" value="ECO:0007669"/>
    <property type="project" value="TreeGrafter"/>
</dbReference>
<dbReference type="InterPro" id="IPR001606">
    <property type="entry name" value="ARID_dom"/>
</dbReference>
<keyword evidence="12" id="KW-1185">Reference proteome</keyword>
<evidence type="ECO:0000256" key="4">
    <source>
        <dbReference type="ARBA" id="ARBA00023015"/>
    </source>
</evidence>
<evidence type="ECO:0000256" key="9">
    <source>
        <dbReference type="SAM" id="MobiDB-lite"/>
    </source>
</evidence>
<dbReference type="PANTHER" id="PTHR13964:SF37">
    <property type="entry name" value="AT-RICH INTERACTIVE DOMAIN-CONTAINING PROTEIN 5B"/>
    <property type="match status" value="1"/>
</dbReference>
<evidence type="ECO:0000256" key="6">
    <source>
        <dbReference type="ARBA" id="ARBA00023159"/>
    </source>
</evidence>
<dbReference type="FunFam" id="1.10.150.60:FF:000004">
    <property type="entry name" value="AT-rich interactive domain-containing protein 5B"/>
    <property type="match status" value="1"/>
</dbReference>
<dbReference type="PANTHER" id="PTHR13964">
    <property type="entry name" value="RBP-RELATED"/>
    <property type="match status" value="1"/>
</dbReference>
<evidence type="ECO:0000313" key="12">
    <source>
        <dbReference type="Proteomes" id="UP000694413"/>
    </source>
</evidence>
<feature type="compositionally biased region" description="Basic and acidic residues" evidence="9">
    <location>
        <begin position="1193"/>
        <end position="1212"/>
    </location>
</feature>
<dbReference type="InterPro" id="IPR032727">
    <property type="entry name" value="CLAMP"/>
</dbReference>
<feature type="compositionally biased region" description="Polar residues" evidence="9">
    <location>
        <begin position="138"/>
        <end position="151"/>
    </location>
</feature>
<feature type="region of interest" description="Disordered" evidence="9">
    <location>
        <begin position="1193"/>
        <end position="1219"/>
    </location>
</feature>
<dbReference type="SMART" id="SM01014">
    <property type="entry name" value="ARID"/>
    <property type="match status" value="1"/>
</dbReference>
<evidence type="ECO:0000256" key="8">
    <source>
        <dbReference type="ARBA" id="ARBA00023242"/>
    </source>
</evidence>
<dbReference type="GO" id="GO:0005634">
    <property type="term" value="C:nucleus"/>
    <property type="evidence" value="ECO:0007669"/>
    <property type="project" value="UniProtKB-SubCell"/>
</dbReference>
<dbReference type="Pfam" id="PF14769">
    <property type="entry name" value="CLAMP"/>
    <property type="match status" value="1"/>
</dbReference>
<sequence>MAEFLNLTQLKTSLKETILFEYYTAGFWWAKEMNFSLIQTSGFMGLLNFALENLSIRRMSFGDNVKELEKAVTGIRETESEEGGDVNLFSVDQGKAIIDFLFSSLFQYYKAYEYLFHVRREDLVLSNEDEVELDQPALSPSASATESQGTDQGDCVQEPCPGAESSEAVAGVTAEEEKSAVCEIPNEIIGNLEVQLCQLAMAAVCPARGGMRGLTLPFPGGFSHSTGTSTTSVHIARDTLAMWRRNPLHRVEWDEVIAVSEKVTVKLEDLAKWAQSDFSKWKCGFRAEPVQPMDVGKNGQKEALTRYRQSTLNSGLNFKDILKEKADLGEDDEDSNLLILSYPQYCRYRSMLKRIQDKPSSILTDQFVLALGGIAVTSKNPQIFYCRDTFDHPTLIENESICDEFAPNLKGRPRKKKPCPQRRDSLNGIKDSNNNSESKAVAKVKCEAKSALPKPKSNNSNCKKGSSEDKSKIAIGEECRADEQAFLVALYKYMKERKTPIERIPYLGFKQINLWTMFQAAQKLGGYETITARRQWKHIYDELGGNPGSTSAATCTRRHYERLILPYERFIKGEEDKPLPPVKPRKQDNSSQESEAKTKVSATKRIKNENQKSKKEKDNSQKPQDASEVSSEQEKDQESADQKNFPEHPTVGEVKQPMQGPPPLLPETARTLPLEKTDMTENSTNSEKAKEEVQHSSSFSSVSVPAEEDAVLDATVTKRLHPSPDALEDTKPEQKLHKAFTDSLESEPPEMPFTAFPVHLPTQSDMEDEKLPGMADYIANCTVKVDQLGNEDIHNALKQTPKVLVVQNFDMFKEKELPGSMNDDSTFSYTPLLYSKGNPGIMSPLAKKKLLSQVSGATLSCNYPYGSPPPLISKKKLSSRDELSSGVSQGPHAPNSDPVAINRPSVIQHVQSFKTKEERKSINNVFKHDMLSKPDPQRCDFSKHHLSSLAESYLPKLDIQDCKDKMSEKRALQHSHVPTFLADFYSSPHLHSLYRHTEHHLNNEQTSKYLPRDMFRESENISTFTQHKHQEKLNLNYRPSLHQQEKKTTVEASSDDQPTDLSLPKSIHKQTAKVPGSSLPHSSTAQQECKGISPFQAGGSQAVSLDCNPKACRVSPMALTAPKKHSELLHRSGKQQAQRLENLRKMEGMVHPIISRRTSPQNVGAARPLKRSLEDLDKVISEKKIRAVSPIHLPKETPAKDKVPDQEGEGSKSVHGLHSGSMLESHKFPLSAPIFPGLYPGSLCTGLNNRLPPGYSHPLQYLKNQTVLSPLMQPLALHSFMVQRQFLTSPANSQQLYRHLAAATPVGSSYGDLLHNSIYPLAAINPQAAFPPSQLSSVHPSTKL</sequence>
<keyword evidence="4" id="KW-0805">Transcription regulation</keyword>
<gene>
    <name evidence="11" type="primary">ARID5B</name>
</gene>
<dbReference type="InterPro" id="IPR030408">
    <property type="entry name" value="ARID5B_ARID/BRIGHT_DNA-bd"/>
</dbReference>
<keyword evidence="7" id="KW-0804">Transcription</keyword>
<dbReference type="InterPro" id="IPR036431">
    <property type="entry name" value="ARID_dom_sf"/>
</dbReference>
<keyword evidence="6" id="KW-0010">Activator</keyword>
<feature type="region of interest" description="Disordered" evidence="9">
    <location>
        <begin position="407"/>
        <end position="439"/>
    </location>
</feature>
<proteinExistence type="inferred from homology"/>
<evidence type="ECO:0000256" key="3">
    <source>
        <dbReference type="ARBA" id="ARBA00013841"/>
    </source>
</evidence>
<feature type="compositionally biased region" description="Basic residues" evidence="9">
    <location>
        <begin position="411"/>
        <end position="420"/>
    </location>
</feature>
<evidence type="ECO:0000256" key="7">
    <source>
        <dbReference type="ARBA" id="ARBA00023163"/>
    </source>
</evidence>
<feature type="compositionally biased region" description="Polar residues" evidence="9">
    <location>
        <begin position="621"/>
        <end position="630"/>
    </location>
</feature>
<comment type="subcellular location">
    <subcellularLocation>
        <location evidence="1">Nucleus</location>
    </subcellularLocation>
</comment>
<dbReference type="CDD" id="cd16885">
    <property type="entry name" value="ARID_ARID5B"/>
    <property type="match status" value="1"/>
</dbReference>
<reference evidence="11" key="1">
    <citation type="submission" date="2025-08" db="UniProtKB">
        <authorList>
            <consortium name="Ensembl"/>
        </authorList>
    </citation>
    <scope>IDENTIFICATION</scope>
</reference>
<feature type="region of interest" description="Disordered" evidence="9">
    <location>
        <begin position="574"/>
        <end position="734"/>
    </location>
</feature>
<comment type="similarity">
    <text evidence="2">Belongs to the ARID5B family.</text>
</comment>
<dbReference type="Pfam" id="PF01388">
    <property type="entry name" value="ARID"/>
    <property type="match status" value="1"/>
</dbReference>
<dbReference type="Gene3D" id="1.10.150.60">
    <property type="entry name" value="ARID DNA-binding domain"/>
    <property type="match status" value="1"/>
</dbReference>
<evidence type="ECO:0000256" key="1">
    <source>
        <dbReference type="ARBA" id="ARBA00004123"/>
    </source>
</evidence>
<keyword evidence="8" id="KW-0539">Nucleus</keyword>
<reference evidence="11" key="2">
    <citation type="submission" date="2025-09" db="UniProtKB">
        <authorList>
            <consortium name="Ensembl"/>
        </authorList>
    </citation>
    <scope>IDENTIFICATION</scope>
</reference>
<feature type="region of interest" description="Disordered" evidence="9">
    <location>
        <begin position="1042"/>
        <end position="1087"/>
    </location>
</feature>
<feature type="domain" description="ARID" evidence="10">
    <location>
        <begin position="480"/>
        <end position="572"/>
    </location>
</feature>
<feature type="compositionally biased region" description="Basic and acidic residues" evidence="9">
    <location>
        <begin position="606"/>
        <end position="620"/>
    </location>
</feature>
<keyword evidence="5" id="KW-0238">DNA-binding</keyword>
<organism evidence="11 12">
    <name type="scientific">Zonotrichia albicollis</name>
    <name type="common">White-throated sparrow</name>
    <name type="synonym">Fringilla albicollis</name>
    <dbReference type="NCBI Taxonomy" id="44394"/>
    <lineage>
        <taxon>Eukaryota</taxon>
        <taxon>Metazoa</taxon>
        <taxon>Chordata</taxon>
        <taxon>Craniata</taxon>
        <taxon>Vertebrata</taxon>
        <taxon>Euteleostomi</taxon>
        <taxon>Archelosauria</taxon>
        <taxon>Archosauria</taxon>
        <taxon>Dinosauria</taxon>
        <taxon>Saurischia</taxon>
        <taxon>Theropoda</taxon>
        <taxon>Coelurosauria</taxon>
        <taxon>Aves</taxon>
        <taxon>Neognathae</taxon>
        <taxon>Neoaves</taxon>
        <taxon>Telluraves</taxon>
        <taxon>Australaves</taxon>
        <taxon>Passeriformes</taxon>
        <taxon>Passerellidae</taxon>
        <taxon>Zonotrichia</taxon>
    </lineage>
</organism>
<feature type="compositionally biased region" description="Basic and acidic residues" evidence="9">
    <location>
        <begin position="632"/>
        <end position="646"/>
    </location>
</feature>
<evidence type="ECO:0000313" key="11">
    <source>
        <dbReference type="Ensembl" id="ENSZALP00000012479.1"/>
    </source>
</evidence>
<dbReference type="SUPFAM" id="SSF46774">
    <property type="entry name" value="ARID-like"/>
    <property type="match status" value="1"/>
</dbReference>
<protein>
    <recommendedName>
        <fullName evidence="3">AT-rich interactive domain-containing protein 5B</fullName>
    </recommendedName>
</protein>
<dbReference type="SMART" id="SM00501">
    <property type="entry name" value="BRIGHT"/>
    <property type="match status" value="1"/>
</dbReference>
<feature type="region of interest" description="Disordered" evidence="9">
    <location>
        <begin position="872"/>
        <end position="903"/>
    </location>
</feature>
<dbReference type="GO" id="GO:0000976">
    <property type="term" value="F:transcription cis-regulatory region binding"/>
    <property type="evidence" value="ECO:0007669"/>
    <property type="project" value="TreeGrafter"/>
</dbReference>
<dbReference type="PROSITE" id="PS51011">
    <property type="entry name" value="ARID"/>
    <property type="match status" value="1"/>
</dbReference>